<dbReference type="InterPro" id="IPR036365">
    <property type="entry name" value="PGBD-like_sf"/>
</dbReference>
<dbReference type="SMART" id="SM00671">
    <property type="entry name" value="SEL1"/>
    <property type="match status" value="4"/>
</dbReference>
<keyword evidence="1" id="KW-0175">Coiled coil</keyword>
<proteinExistence type="predicted"/>
<evidence type="ECO:0000256" key="1">
    <source>
        <dbReference type="SAM" id="Coils"/>
    </source>
</evidence>
<dbReference type="Pfam" id="PF08238">
    <property type="entry name" value="Sel1"/>
    <property type="match status" value="4"/>
</dbReference>
<dbReference type="InterPro" id="IPR002477">
    <property type="entry name" value="Peptidoglycan-bd-like"/>
</dbReference>
<name>A0A2R4MHB3_9HYPH</name>
<organism evidence="4 5">
    <name type="scientific">Maritalea myrionectae</name>
    <dbReference type="NCBI Taxonomy" id="454601"/>
    <lineage>
        <taxon>Bacteria</taxon>
        <taxon>Pseudomonadati</taxon>
        <taxon>Pseudomonadota</taxon>
        <taxon>Alphaproteobacteria</taxon>
        <taxon>Hyphomicrobiales</taxon>
        <taxon>Devosiaceae</taxon>
        <taxon>Maritalea</taxon>
    </lineage>
</organism>
<dbReference type="RefSeq" id="WP_117396323.1">
    <property type="nucleotide sequence ID" value="NZ_CP021330.1"/>
</dbReference>
<protein>
    <submittedName>
        <fullName evidence="4">Secretory immunoglobulin A-binding protein EsiB</fullName>
    </submittedName>
</protein>
<dbReference type="InterPro" id="IPR036366">
    <property type="entry name" value="PGBDSf"/>
</dbReference>
<accession>A0A2R4MHB3</accession>
<evidence type="ECO:0000313" key="4">
    <source>
        <dbReference type="EMBL" id="AVX05428.1"/>
    </source>
</evidence>
<dbReference type="STRING" id="1122213.GCA_000423365_00562"/>
<keyword evidence="5" id="KW-1185">Reference proteome</keyword>
<feature type="region of interest" description="Disordered" evidence="2">
    <location>
        <begin position="841"/>
        <end position="866"/>
    </location>
</feature>
<feature type="region of interest" description="Disordered" evidence="2">
    <location>
        <begin position="551"/>
        <end position="570"/>
    </location>
</feature>
<dbReference type="Gene3D" id="1.25.40.10">
    <property type="entry name" value="Tetratricopeptide repeat domain"/>
    <property type="match status" value="1"/>
</dbReference>
<feature type="region of interest" description="Disordered" evidence="2">
    <location>
        <begin position="1"/>
        <end position="24"/>
    </location>
</feature>
<dbReference type="PANTHER" id="PTHR11102:SF160">
    <property type="entry name" value="ERAD-ASSOCIATED E3 UBIQUITIN-PROTEIN LIGASE COMPONENT HRD3"/>
    <property type="match status" value="1"/>
</dbReference>
<feature type="coiled-coil region" evidence="1">
    <location>
        <begin position="434"/>
        <end position="486"/>
    </location>
</feature>
<reference evidence="4 5" key="1">
    <citation type="submission" date="2017-05" db="EMBL/GenBank/DDBJ databases">
        <title>Genome Analysis of Maritalea myrionectae HL2708#5.</title>
        <authorList>
            <consortium name="Cotde Inc.-PKNU"/>
            <person name="Jang D."/>
            <person name="Oh H.-M."/>
        </authorList>
    </citation>
    <scope>NUCLEOTIDE SEQUENCE [LARGE SCALE GENOMIC DNA]</scope>
    <source>
        <strain evidence="4 5">HL2708#5</strain>
    </source>
</reference>
<evidence type="ECO:0000256" key="2">
    <source>
        <dbReference type="SAM" id="MobiDB-lite"/>
    </source>
</evidence>
<dbReference type="InterPro" id="IPR050767">
    <property type="entry name" value="Sel1_AlgK"/>
</dbReference>
<evidence type="ECO:0000313" key="5">
    <source>
        <dbReference type="Proteomes" id="UP000258927"/>
    </source>
</evidence>
<gene>
    <name evidence="4" type="ORF">MXMO3_02920</name>
</gene>
<feature type="compositionally biased region" description="Low complexity" evidence="2">
    <location>
        <begin position="527"/>
        <end position="536"/>
    </location>
</feature>
<feature type="region of interest" description="Disordered" evidence="2">
    <location>
        <begin position="591"/>
        <end position="720"/>
    </location>
</feature>
<feature type="compositionally biased region" description="Low complexity" evidence="2">
    <location>
        <begin position="607"/>
        <end position="632"/>
    </location>
</feature>
<sequence>MPNRRFPTQKQPTYSSTPTGTNEWDALKGELEGLLDQVHGQIAEFEHQQHNDTREYQEPVRRYGTDNGAQHFMQQHETPAEQDQGFDTRRQDALRQVQSAVARMGRKQHSPRTSMRQDENDPVGSRLDRAVAQIRARQGQIRPDAPRQDNAPSMTGRAPQPSTSNEPPAYVREIMQGMEGLHRSVRDLATQNLQKNPEQFSANFAQIERRISDLGEMMGRHSDPALDDMGQRLDQLMKSTERLAEIQIKQMAQLEEFREASQTPDLNLDGLENGIHNLYERLDALERTATAPSKELDTIARSVAGIASAVGHLQEESMAHKLPEIYAQLQDIGDRISTLDDQHSTRVSDHIRREMQGVRSEVTGAFEPRFDNIEARLEGLQENLAHGSTDGDQPDLSELHAIEQRLNDAISSLDAVGAGGGSSAQNNEDVLGALTAMEDRLNAAIESIDQVQNDRAAPQDNLFQSLKGMEDRIVDAIKTLRHASEQPATFEASALDLAGLKAIESRLSTQLEMLDARLEATPAPAMAAPYAPQTTPSGAPNDHFAAWENDKNDERRAESPPSTVAMPTEDLASNEAPSFEEAIGFDDEAEDATTPSIGLGFSDLEADSSASHELAAAEPEAASEMPATPEAPDFAAPEMDVAASPDQEEVPQPRSSFEAEGSGFGDGPRSLSDLEAPSSAALAAAPAPSVDEATPAPARDEFEAPRPGQAQDETVHHARQSFIAAARSAAVAKNDMPEQTTSLLGRAFARIKAGKDETSDQTVGDASAENAPKAERLDAGENHLHAASANLEGDVAEMEVAAEQRRKRFMMPFSNKQKDEAPEVEQVERPKSAFDDEHKISLDGHTDHRDAYDPTAENDEDEVKESFLSRHRQPILLGASIIAIIAMTVNLINQNAAEDGAQNAGDAPAVTAPAEADTSSLDDLPNPRQIDMSQTPTVEVGQLSPLTDQNALADQDVGLVAPQSDAVDQGLTTASISPEPTKSSLEEMATDIGPEGLRIAAAGGDVRAQFEMGAILMEGQAVPKDSQAASMWFEQAAAAGYAPAQYRLAAAFEHGIGVKQDIDQAKEWYKRAAENGNRMAMHNLAALFASADEEQQDFKKASVWFQRAADQGVVDSQFNLGMLFARGLGVEQDLGQSYFWFALAAMQGDQDATGARDDVARSIDATEMQNLKNQIANWQPEEIALGANYAPIGTWDPEFNPGPSIDKKEVVLGVQTALAKLGFTVGKPDGVMGPKTQDAIRGFERALGMNEVGEINPRLMAILSSQPL</sequence>
<dbReference type="SUPFAM" id="SSF47090">
    <property type="entry name" value="PGBD-like"/>
    <property type="match status" value="1"/>
</dbReference>
<evidence type="ECO:0000259" key="3">
    <source>
        <dbReference type="Pfam" id="PF01471"/>
    </source>
</evidence>
<dbReference type="KEGG" id="mmyr:MXMO3_02920"/>
<dbReference type="PANTHER" id="PTHR11102">
    <property type="entry name" value="SEL-1-LIKE PROTEIN"/>
    <property type="match status" value="1"/>
</dbReference>
<feature type="compositionally biased region" description="Polar residues" evidence="2">
    <location>
        <begin position="1"/>
        <end position="22"/>
    </location>
</feature>
<feature type="region of interest" description="Disordered" evidence="2">
    <location>
        <begin position="102"/>
        <end position="167"/>
    </location>
</feature>
<dbReference type="InterPro" id="IPR011990">
    <property type="entry name" value="TPR-like_helical_dom_sf"/>
</dbReference>
<dbReference type="Pfam" id="PF01471">
    <property type="entry name" value="PG_binding_1"/>
    <property type="match status" value="1"/>
</dbReference>
<dbReference type="Gene3D" id="1.10.101.10">
    <property type="entry name" value="PGBD-like superfamily/PGBD"/>
    <property type="match status" value="1"/>
</dbReference>
<dbReference type="SUPFAM" id="SSF81901">
    <property type="entry name" value="HCP-like"/>
    <property type="match status" value="1"/>
</dbReference>
<feature type="region of interest" description="Disordered" evidence="2">
    <location>
        <begin position="753"/>
        <end position="774"/>
    </location>
</feature>
<feature type="compositionally biased region" description="Low complexity" evidence="2">
    <location>
        <begin position="670"/>
        <end position="693"/>
    </location>
</feature>
<dbReference type="AlphaFoldDB" id="A0A2R4MHB3"/>
<feature type="domain" description="Peptidoglycan binding-like" evidence="3">
    <location>
        <begin position="1212"/>
        <end position="1263"/>
    </location>
</feature>
<dbReference type="InterPro" id="IPR006597">
    <property type="entry name" value="Sel1-like"/>
</dbReference>
<dbReference type="Proteomes" id="UP000258927">
    <property type="component" value="Chromosome"/>
</dbReference>
<feature type="region of interest" description="Disordered" evidence="2">
    <location>
        <begin position="527"/>
        <end position="546"/>
    </location>
</feature>
<dbReference type="EMBL" id="CP021330">
    <property type="protein sequence ID" value="AVX05428.1"/>
    <property type="molecule type" value="Genomic_DNA"/>
</dbReference>
<feature type="region of interest" description="Disordered" evidence="2">
    <location>
        <begin position="902"/>
        <end position="927"/>
    </location>
</feature>
<feature type="compositionally biased region" description="Basic and acidic residues" evidence="2">
    <location>
        <begin position="841"/>
        <end position="852"/>
    </location>
</feature>